<evidence type="ECO:0000256" key="1">
    <source>
        <dbReference type="SAM" id="MobiDB-lite"/>
    </source>
</evidence>
<evidence type="ECO:0000313" key="3">
    <source>
        <dbReference type="Proteomes" id="UP000669179"/>
    </source>
</evidence>
<dbReference type="AlphaFoldDB" id="A0A939PFA8"/>
<dbReference type="RefSeq" id="WP_208256326.1">
    <property type="nucleotide sequence ID" value="NZ_JAGEOJ010000006.1"/>
</dbReference>
<evidence type="ECO:0000313" key="2">
    <source>
        <dbReference type="EMBL" id="MBO2448664.1"/>
    </source>
</evidence>
<gene>
    <name evidence="2" type="ORF">J4573_16300</name>
</gene>
<feature type="region of interest" description="Disordered" evidence="1">
    <location>
        <begin position="63"/>
        <end position="89"/>
    </location>
</feature>
<dbReference type="EMBL" id="JAGEOJ010000006">
    <property type="protein sequence ID" value="MBO2448664.1"/>
    <property type="molecule type" value="Genomic_DNA"/>
</dbReference>
<sequence>MTLLIELEYGRIEEEHVPDAVTWFKDVPPTMDGPWYNGVQDQAVTGEHRIRGPRSMRPLVRRAGAGWPQSARQRAGAADEVLPEQAPCL</sequence>
<comment type="caution">
    <text evidence="2">The sequence shown here is derived from an EMBL/GenBank/DDBJ whole genome shotgun (WGS) entry which is preliminary data.</text>
</comment>
<dbReference type="Proteomes" id="UP000669179">
    <property type="component" value="Unassembled WGS sequence"/>
</dbReference>
<keyword evidence="3" id="KW-1185">Reference proteome</keyword>
<reference evidence="2" key="1">
    <citation type="submission" date="2021-03" db="EMBL/GenBank/DDBJ databases">
        <authorList>
            <person name="Kanchanasin P."/>
            <person name="Saeng-In P."/>
            <person name="Phongsopitanun W."/>
            <person name="Yuki M."/>
            <person name="Kudo T."/>
            <person name="Ohkuma M."/>
            <person name="Tanasupawat S."/>
        </authorList>
    </citation>
    <scope>NUCLEOTIDE SEQUENCE</scope>
    <source>
        <strain evidence="2">GKU 128</strain>
    </source>
</reference>
<accession>A0A939PFA8</accession>
<organism evidence="2 3">
    <name type="scientific">Actinomadura barringtoniae</name>
    <dbReference type="NCBI Taxonomy" id="1427535"/>
    <lineage>
        <taxon>Bacteria</taxon>
        <taxon>Bacillati</taxon>
        <taxon>Actinomycetota</taxon>
        <taxon>Actinomycetes</taxon>
        <taxon>Streptosporangiales</taxon>
        <taxon>Thermomonosporaceae</taxon>
        <taxon>Actinomadura</taxon>
    </lineage>
</organism>
<protein>
    <submittedName>
        <fullName evidence="2">Uncharacterized protein</fullName>
    </submittedName>
</protein>
<name>A0A939PFA8_9ACTN</name>
<proteinExistence type="predicted"/>